<keyword evidence="2" id="KW-0378">Hydrolase</keyword>
<dbReference type="Pfam" id="PF20470">
    <property type="entry name" value="HTH_61"/>
    <property type="match status" value="1"/>
</dbReference>
<keyword evidence="3 8" id="KW-0347">Helicase</keyword>
<keyword evidence="1" id="KW-0547">Nucleotide-binding</keyword>
<dbReference type="InterPro" id="IPR048960">
    <property type="entry name" value="POLQ-like_helical"/>
</dbReference>
<dbReference type="EMBL" id="AZGY01000001">
    <property type="protein sequence ID" value="OAA33759.1"/>
    <property type="molecule type" value="Genomic_DNA"/>
</dbReference>
<evidence type="ECO:0000313" key="8">
    <source>
        <dbReference type="EMBL" id="OAA33759.1"/>
    </source>
</evidence>
<evidence type="ECO:0000256" key="2">
    <source>
        <dbReference type="ARBA" id="ARBA00022801"/>
    </source>
</evidence>
<keyword evidence="4" id="KW-0067">ATP-binding</keyword>
<dbReference type="InterPro" id="IPR057220">
    <property type="entry name" value="DUF7898"/>
</dbReference>
<dbReference type="Gene3D" id="3.40.50.300">
    <property type="entry name" value="P-loop containing nucleotide triphosphate hydrolases"/>
    <property type="match status" value="2"/>
</dbReference>
<dbReference type="SUPFAM" id="SSF158702">
    <property type="entry name" value="Sec63 N-terminal domain-like"/>
    <property type="match status" value="2"/>
</dbReference>
<dbReference type="Pfam" id="PF21099">
    <property type="entry name" value="POLQ_helical"/>
    <property type="match status" value="1"/>
</dbReference>
<dbReference type="Proteomes" id="UP000078544">
    <property type="component" value="Unassembled WGS sequence"/>
</dbReference>
<dbReference type="OrthoDB" id="2320933at2759"/>
<reference evidence="8 9" key="1">
    <citation type="journal article" date="2016" name="Genome Biol. Evol.">
        <title>Divergent and convergent evolution of fungal pathogenicity.</title>
        <authorList>
            <person name="Shang Y."/>
            <person name="Xiao G."/>
            <person name="Zheng P."/>
            <person name="Cen K."/>
            <person name="Zhan S."/>
            <person name="Wang C."/>
        </authorList>
    </citation>
    <scope>NUCLEOTIDE SEQUENCE [LARGE SCALE GENOMIC DNA]</scope>
    <source>
        <strain evidence="8 9">RCEF 2490</strain>
    </source>
</reference>
<evidence type="ECO:0000259" key="6">
    <source>
        <dbReference type="PROSITE" id="PS51192"/>
    </source>
</evidence>
<dbReference type="PANTHER" id="PTHR47961">
    <property type="entry name" value="DNA POLYMERASE THETA, PUTATIVE (AFU_ORTHOLOGUE AFUA_1G05260)-RELATED"/>
    <property type="match status" value="1"/>
</dbReference>
<dbReference type="SUPFAM" id="SSF52540">
    <property type="entry name" value="P-loop containing nucleoside triphosphate hydrolases"/>
    <property type="match status" value="1"/>
</dbReference>
<dbReference type="GO" id="GO:0016787">
    <property type="term" value="F:hydrolase activity"/>
    <property type="evidence" value="ECO:0007669"/>
    <property type="project" value="UniProtKB-KW"/>
</dbReference>
<dbReference type="GO" id="GO:0003676">
    <property type="term" value="F:nucleic acid binding"/>
    <property type="evidence" value="ECO:0007669"/>
    <property type="project" value="InterPro"/>
</dbReference>
<dbReference type="PANTHER" id="PTHR47961:SF6">
    <property type="entry name" value="DNA-DIRECTED DNA POLYMERASE"/>
    <property type="match status" value="1"/>
</dbReference>
<dbReference type="Gene3D" id="1.10.3380.20">
    <property type="match status" value="1"/>
</dbReference>
<evidence type="ECO:0000313" key="9">
    <source>
        <dbReference type="Proteomes" id="UP000078544"/>
    </source>
</evidence>
<dbReference type="InterPro" id="IPR011545">
    <property type="entry name" value="DEAD/DEAH_box_helicase_dom"/>
</dbReference>
<dbReference type="InterPro" id="IPR046931">
    <property type="entry name" value="HTH_61"/>
</dbReference>
<evidence type="ECO:0000256" key="1">
    <source>
        <dbReference type="ARBA" id="ARBA00022741"/>
    </source>
</evidence>
<dbReference type="PROSITE" id="PS51192">
    <property type="entry name" value="HELICASE_ATP_BIND_1"/>
    <property type="match status" value="1"/>
</dbReference>
<proteinExistence type="predicted"/>
<dbReference type="InterPro" id="IPR050474">
    <property type="entry name" value="Hel308_SKI2-like"/>
</dbReference>
<dbReference type="GO" id="GO:0043138">
    <property type="term" value="F:3'-5' DNA helicase activity"/>
    <property type="evidence" value="ECO:0007669"/>
    <property type="project" value="UniProtKB-EC"/>
</dbReference>
<dbReference type="AlphaFoldDB" id="A0A166VKF9"/>
<dbReference type="InterPro" id="IPR014001">
    <property type="entry name" value="Helicase_ATP-bd"/>
</dbReference>
<sequence length="779" mass="86364">MIKRVIEEPGCKALLILPYVALVQEKVGWLRKIVADVKTASTSGADDQPNGPWRRRADHGTIRVVGFFGGGKVRACWDDFDIGVCTFEKANALVNSAIDDSSIVKLRSVVLDELHMIDDDHRGYLSELIATKLMSLGQHIQIVGMSATLPNLSLLATWLNAHSYETRYRPVPIEEHLVYDGKVYLAGPNDGLGRTPSQLSSQDVVDGKSTPIRRIENSMHKELADPVLNSVVALAHETACAGYGVLIFAGSRGVCESDARLISRVMPSSHELDTDTLRKRTDLLGDLHSLGTGVDPVLEETLPRGVAFHPQAGLTGEERDLIAAAYDAGTILVCVATCSLAAGINLPARRVILHSVKMGREYIGPAMLRQMRGRAGRQGKAIVGETYLCCRQPDLEHVLELMHADIPKVSSCLSTDNRRIQRALLEIIAIRLATSYESLMDYFSKSLLNSSQPFDFIRRGIFASLEELEQMGLIAKDALETFSPTRLGKAIVASAIDPDDGVFVHQEMTRALRAFVMDGEMHTLYVFTPVNDFGIEVNWQVFRNEMESLDESGLRVLEFLGIRPTSILRLAQGAMLKEVSPEEKQAARVYRRFYLAMQLRDLCNEMPIHVVARKYDMPRGSVQSLSQTCQGFAAGMVKFCEQMGWGWVYLFPNPFETTPTNSHDDLRSHSVMAAALDHFSDRLMAGARRELLALTKIPFIKSRTARVIFENGYRSIAALANAAPQDLVPILMQAQPNKLRLKGQNDVMMEEKLLAKATIITSAADRLWNAQMQAEMNLE</sequence>
<dbReference type="SMART" id="SM00490">
    <property type="entry name" value="HELICc"/>
    <property type="match status" value="1"/>
</dbReference>
<dbReference type="PROSITE" id="PS51194">
    <property type="entry name" value="HELICASE_CTER"/>
    <property type="match status" value="1"/>
</dbReference>
<organism evidence="8 9">
    <name type="scientific">Moelleriella libera RCEF 2490</name>
    <dbReference type="NCBI Taxonomy" id="1081109"/>
    <lineage>
        <taxon>Eukaryota</taxon>
        <taxon>Fungi</taxon>
        <taxon>Dikarya</taxon>
        <taxon>Ascomycota</taxon>
        <taxon>Pezizomycotina</taxon>
        <taxon>Sordariomycetes</taxon>
        <taxon>Hypocreomycetidae</taxon>
        <taxon>Hypocreales</taxon>
        <taxon>Clavicipitaceae</taxon>
        <taxon>Moelleriella</taxon>
    </lineage>
</organism>
<protein>
    <submittedName>
        <fullName evidence="8">Helicase and polymerase containing protein tebichi</fullName>
    </submittedName>
</protein>
<gene>
    <name evidence="8" type="ORF">AAL_01224</name>
</gene>
<dbReference type="Pfam" id="PF00270">
    <property type="entry name" value="DEAD"/>
    <property type="match status" value="1"/>
</dbReference>
<dbReference type="STRING" id="1081109.A0A166VKF9"/>
<evidence type="ECO:0000256" key="5">
    <source>
        <dbReference type="ARBA" id="ARBA00048988"/>
    </source>
</evidence>
<dbReference type="InterPro" id="IPR001650">
    <property type="entry name" value="Helicase_C-like"/>
</dbReference>
<evidence type="ECO:0000256" key="4">
    <source>
        <dbReference type="ARBA" id="ARBA00022840"/>
    </source>
</evidence>
<feature type="domain" description="Helicase ATP-binding" evidence="6">
    <location>
        <begin position="1"/>
        <end position="167"/>
    </location>
</feature>
<comment type="caution">
    <text evidence="8">The sequence shown here is derived from an EMBL/GenBank/DDBJ whole genome shotgun (WGS) entry which is preliminary data.</text>
</comment>
<dbReference type="GO" id="GO:0005524">
    <property type="term" value="F:ATP binding"/>
    <property type="evidence" value="ECO:0007669"/>
    <property type="project" value="UniProtKB-KW"/>
</dbReference>
<dbReference type="InterPro" id="IPR027417">
    <property type="entry name" value="P-loop_NTPase"/>
</dbReference>
<evidence type="ECO:0000256" key="3">
    <source>
        <dbReference type="ARBA" id="ARBA00022806"/>
    </source>
</evidence>
<keyword evidence="9" id="KW-1185">Reference proteome</keyword>
<dbReference type="Pfam" id="PF00271">
    <property type="entry name" value="Helicase_C"/>
    <property type="match status" value="1"/>
</dbReference>
<dbReference type="Pfam" id="PF25453">
    <property type="entry name" value="DUF7898"/>
    <property type="match status" value="1"/>
</dbReference>
<feature type="domain" description="Helicase C-terminal" evidence="7">
    <location>
        <begin position="226"/>
        <end position="443"/>
    </location>
</feature>
<accession>A0A166VKF9</accession>
<comment type="catalytic activity">
    <reaction evidence="5">
        <text>ATP + H2O = ADP + phosphate + H(+)</text>
        <dbReference type="Rhea" id="RHEA:13065"/>
        <dbReference type="ChEBI" id="CHEBI:15377"/>
        <dbReference type="ChEBI" id="CHEBI:15378"/>
        <dbReference type="ChEBI" id="CHEBI:30616"/>
        <dbReference type="ChEBI" id="CHEBI:43474"/>
        <dbReference type="ChEBI" id="CHEBI:456216"/>
        <dbReference type="EC" id="5.6.2.4"/>
    </reaction>
</comment>
<evidence type="ECO:0000259" key="7">
    <source>
        <dbReference type="PROSITE" id="PS51194"/>
    </source>
</evidence>
<name>A0A166VKF9_9HYPO</name>